<name>A0A1G2UUJ6_9BACT</name>
<evidence type="ECO:0000313" key="3">
    <source>
        <dbReference type="EMBL" id="OHB13073.1"/>
    </source>
</evidence>
<feature type="domain" description="Transposase IS200-like" evidence="2">
    <location>
        <begin position="7"/>
        <end position="154"/>
    </location>
</feature>
<dbReference type="InterPro" id="IPR036515">
    <property type="entry name" value="Transposase_17_sf"/>
</dbReference>
<keyword evidence="1" id="KW-0472">Membrane</keyword>
<evidence type="ECO:0000256" key="1">
    <source>
        <dbReference type="SAM" id="Phobius"/>
    </source>
</evidence>
<proteinExistence type="predicted"/>
<comment type="caution">
    <text evidence="3">The sequence shown here is derived from an EMBL/GenBank/DDBJ whole genome shotgun (WGS) entry which is preliminary data.</text>
</comment>
<dbReference type="Pfam" id="PF01797">
    <property type="entry name" value="Y1_Tnp"/>
    <property type="match status" value="1"/>
</dbReference>
<evidence type="ECO:0000313" key="4">
    <source>
        <dbReference type="Proteomes" id="UP000176558"/>
    </source>
</evidence>
<keyword evidence="1" id="KW-1133">Transmembrane helix</keyword>
<accession>A0A1G2UUJ6</accession>
<evidence type="ECO:0000259" key="2">
    <source>
        <dbReference type="SMART" id="SM01321"/>
    </source>
</evidence>
<dbReference type="SMART" id="SM01321">
    <property type="entry name" value="Y1_Tnp"/>
    <property type="match status" value="1"/>
</dbReference>
<keyword evidence="1" id="KW-0812">Transmembrane</keyword>
<gene>
    <name evidence="3" type="ORF">A3G99_00575</name>
</gene>
<dbReference type="EMBL" id="MHWT01000005">
    <property type="protein sequence ID" value="OHB13073.1"/>
    <property type="molecule type" value="Genomic_DNA"/>
</dbReference>
<dbReference type="SUPFAM" id="SSF143422">
    <property type="entry name" value="Transposase IS200-like"/>
    <property type="match status" value="1"/>
</dbReference>
<sequence>MRRIKIVPEEYYHVLNRGNNKQLIFLDNRDYARFLFLLIYFQSNISIYNIGSFITYFIRHSVFNISGKMLEKMIRNRSVELIVFTLEPNHFHITIKEIEENGISNYMQRVLNAYTKYFNTKHKKSGHLFQGPYKAIHIKNNNQLLYLSTYIHRNPREISKWKGKEHLYPWSSYQDYVTNNRWGVLLVQDIILGQFSNKEEYDNFVKSSTAKELKENLDNSYLADL</sequence>
<dbReference type="AlphaFoldDB" id="A0A1G2UUJ6"/>
<dbReference type="PANTHER" id="PTHR34322:SF2">
    <property type="entry name" value="TRANSPOSASE IS200-LIKE DOMAIN-CONTAINING PROTEIN"/>
    <property type="match status" value="1"/>
</dbReference>
<dbReference type="GO" id="GO:0004803">
    <property type="term" value="F:transposase activity"/>
    <property type="evidence" value="ECO:0007669"/>
    <property type="project" value="InterPro"/>
</dbReference>
<dbReference type="Gene3D" id="3.30.70.1290">
    <property type="entry name" value="Transposase IS200-like"/>
    <property type="match status" value="1"/>
</dbReference>
<dbReference type="GO" id="GO:0006313">
    <property type="term" value="P:DNA transposition"/>
    <property type="evidence" value="ECO:0007669"/>
    <property type="project" value="InterPro"/>
</dbReference>
<dbReference type="PANTHER" id="PTHR34322">
    <property type="entry name" value="TRANSPOSASE, Y1_TNP DOMAIN-CONTAINING"/>
    <property type="match status" value="1"/>
</dbReference>
<dbReference type="Proteomes" id="UP000176558">
    <property type="component" value="Unassembled WGS sequence"/>
</dbReference>
<protein>
    <recommendedName>
        <fullName evidence="2">Transposase IS200-like domain-containing protein</fullName>
    </recommendedName>
</protein>
<reference evidence="3 4" key="1">
    <citation type="journal article" date="2016" name="Nat. Commun.">
        <title>Thousands of microbial genomes shed light on interconnected biogeochemical processes in an aquifer system.</title>
        <authorList>
            <person name="Anantharaman K."/>
            <person name="Brown C.T."/>
            <person name="Hug L.A."/>
            <person name="Sharon I."/>
            <person name="Castelle C.J."/>
            <person name="Probst A.J."/>
            <person name="Thomas B.C."/>
            <person name="Singh A."/>
            <person name="Wilkins M.J."/>
            <person name="Karaoz U."/>
            <person name="Brodie E.L."/>
            <person name="Williams K.H."/>
            <person name="Hubbard S.S."/>
            <person name="Banfield J.F."/>
        </authorList>
    </citation>
    <scope>NUCLEOTIDE SEQUENCE [LARGE SCALE GENOMIC DNA]</scope>
</reference>
<dbReference type="InterPro" id="IPR002686">
    <property type="entry name" value="Transposase_17"/>
</dbReference>
<organism evidence="3 4">
    <name type="scientific">Candidatus Zambryskibacteria bacterium RIFCSPLOWO2_12_FULL_39_23</name>
    <dbReference type="NCBI Taxonomy" id="1802776"/>
    <lineage>
        <taxon>Bacteria</taxon>
        <taxon>Candidatus Zambryskiibacteriota</taxon>
    </lineage>
</organism>
<dbReference type="GO" id="GO:0003677">
    <property type="term" value="F:DNA binding"/>
    <property type="evidence" value="ECO:0007669"/>
    <property type="project" value="InterPro"/>
</dbReference>
<feature type="transmembrane region" description="Helical" evidence="1">
    <location>
        <begin position="34"/>
        <end position="58"/>
    </location>
</feature>